<feature type="transmembrane region" description="Helical" evidence="1">
    <location>
        <begin position="56"/>
        <end position="76"/>
    </location>
</feature>
<feature type="transmembrane region" description="Helical" evidence="1">
    <location>
        <begin position="169"/>
        <end position="188"/>
    </location>
</feature>
<feature type="transmembrane region" description="Helical" evidence="1">
    <location>
        <begin position="83"/>
        <end position="102"/>
    </location>
</feature>
<dbReference type="EMBL" id="PDUD01000035">
    <property type="protein sequence ID" value="PHN02901.1"/>
    <property type="molecule type" value="Genomic_DNA"/>
</dbReference>
<name>A0A2D0N307_FLAN2</name>
<keyword evidence="3" id="KW-1185">Reference proteome</keyword>
<dbReference type="RefSeq" id="WP_099153616.1">
    <property type="nucleotide sequence ID" value="NZ_PDUD01000035.1"/>
</dbReference>
<evidence type="ECO:0000313" key="3">
    <source>
        <dbReference type="Proteomes" id="UP000223913"/>
    </source>
</evidence>
<keyword evidence="1" id="KW-1133">Transmembrane helix</keyword>
<sequence>MKVFTWIKVIGILCIVFGSFAILEHTASLAMAQTFENGNEHLPKVASDLLQRRVILDYTGLLVYTIYLFAGILFLLRKSFSLRLMYLALSLSILYQILPLLLFRESHPIPNFDFSFHVSKLIGPFIDLLLLIGIIRLSGLYYKSREELQERFGTKDGIINPRRCKITTFIGLFFLAIPIYLFVMWLYAAQIGTTQPERVAIFQNYLPAFLEGRYTASYLGFGASVLAVISSATSLKLPEKKWKVINSVVLALGILLLLMFLLFLL</sequence>
<keyword evidence="1" id="KW-0812">Transmembrane</keyword>
<dbReference type="Proteomes" id="UP000223913">
    <property type="component" value="Unassembled WGS sequence"/>
</dbReference>
<dbReference type="OrthoDB" id="9926787at2"/>
<feature type="transmembrane region" description="Helical" evidence="1">
    <location>
        <begin position="244"/>
        <end position="264"/>
    </location>
</feature>
<gene>
    <name evidence="2" type="ORF">CRP01_29270</name>
</gene>
<evidence type="ECO:0000313" key="2">
    <source>
        <dbReference type="EMBL" id="PHN02901.1"/>
    </source>
</evidence>
<organism evidence="2 3">
    <name type="scientific">Flavilitoribacter nigricans (strain ATCC 23147 / DSM 23189 / NBRC 102662 / NCIMB 1420 / SS-2)</name>
    <name type="common">Lewinella nigricans</name>
    <dbReference type="NCBI Taxonomy" id="1122177"/>
    <lineage>
        <taxon>Bacteria</taxon>
        <taxon>Pseudomonadati</taxon>
        <taxon>Bacteroidota</taxon>
        <taxon>Saprospiria</taxon>
        <taxon>Saprospirales</taxon>
        <taxon>Lewinellaceae</taxon>
        <taxon>Flavilitoribacter</taxon>
    </lineage>
</organism>
<dbReference type="AlphaFoldDB" id="A0A2D0N307"/>
<keyword evidence="1" id="KW-0472">Membrane</keyword>
<accession>A0A2D0N307</accession>
<reference evidence="2 3" key="1">
    <citation type="submission" date="2017-10" db="EMBL/GenBank/DDBJ databases">
        <title>The draft genome sequence of Lewinella nigricans NBRC 102662.</title>
        <authorList>
            <person name="Wang K."/>
        </authorList>
    </citation>
    <scope>NUCLEOTIDE SEQUENCE [LARGE SCALE GENOMIC DNA]</scope>
    <source>
        <strain evidence="2 3">NBRC 102662</strain>
    </source>
</reference>
<feature type="transmembrane region" description="Helical" evidence="1">
    <location>
        <begin position="122"/>
        <end position="142"/>
    </location>
</feature>
<proteinExistence type="predicted"/>
<protein>
    <submittedName>
        <fullName evidence="2">Uncharacterized protein</fullName>
    </submittedName>
</protein>
<evidence type="ECO:0000256" key="1">
    <source>
        <dbReference type="SAM" id="Phobius"/>
    </source>
</evidence>
<comment type="caution">
    <text evidence="2">The sequence shown here is derived from an EMBL/GenBank/DDBJ whole genome shotgun (WGS) entry which is preliminary data.</text>
</comment>
<feature type="transmembrane region" description="Helical" evidence="1">
    <location>
        <begin position="214"/>
        <end position="232"/>
    </location>
</feature>